<dbReference type="Proteomes" id="UP000325313">
    <property type="component" value="Unassembled WGS sequence"/>
</dbReference>
<gene>
    <name evidence="2" type="ORF">PGT21_017386</name>
    <name evidence="3" type="ORF">PGTUg99_016219</name>
</gene>
<evidence type="ECO:0000313" key="3">
    <source>
        <dbReference type="EMBL" id="KAA1089807.1"/>
    </source>
</evidence>
<evidence type="ECO:0000313" key="5">
    <source>
        <dbReference type="Proteomes" id="UP000325313"/>
    </source>
</evidence>
<sequence>MEIFWKYGTLILPQIEFISAIIKHGLDFITDSASELEQSKTSVTETGLENKVPKKEPKTCDMNFNEERNQPFYLVQPASKHRSQSPSSNFQKEKIGSQFILRSLHSN</sequence>
<organism evidence="3 5">
    <name type="scientific">Puccinia graminis f. sp. tritici</name>
    <dbReference type="NCBI Taxonomy" id="56615"/>
    <lineage>
        <taxon>Eukaryota</taxon>
        <taxon>Fungi</taxon>
        <taxon>Dikarya</taxon>
        <taxon>Basidiomycota</taxon>
        <taxon>Pucciniomycotina</taxon>
        <taxon>Pucciniomycetes</taxon>
        <taxon>Pucciniales</taxon>
        <taxon>Pucciniaceae</taxon>
        <taxon>Puccinia</taxon>
    </lineage>
</organism>
<dbReference type="EMBL" id="VSWC01000171">
    <property type="protein sequence ID" value="KAA1070596.1"/>
    <property type="molecule type" value="Genomic_DNA"/>
</dbReference>
<reference evidence="4 5" key="1">
    <citation type="submission" date="2019-05" db="EMBL/GenBank/DDBJ databases">
        <title>Emergence of the Ug99 lineage of the wheat stem rust pathogen through somatic hybridization.</title>
        <authorList>
            <person name="Li F."/>
            <person name="Upadhyaya N.M."/>
            <person name="Sperschneider J."/>
            <person name="Matny O."/>
            <person name="Nguyen-Phuc H."/>
            <person name="Mago R."/>
            <person name="Raley C."/>
            <person name="Miller M.E."/>
            <person name="Silverstein K.A.T."/>
            <person name="Henningsen E."/>
            <person name="Hirsch C.D."/>
            <person name="Visser B."/>
            <person name="Pretorius Z.A."/>
            <person name="Steffenson B.J."/>
            <person name="Schwessinger B."/>
            <person name="Dodds P.N."/>
            <person name="Figueroa M."/>
        </authorList>
    </citation>
    <scope>NUCLEOTIDE SEQUENCE [LARGE SCALE GENOMIC DNA]</scope>
    <source>
        <strain evidence="2">21-0</strain>
        <strain evidence="3 5">Ug99</strain>
    </source>
</reference>
<dbReference type="EMBL" id="VDEP01000404">
    <property type="protein sequence ID" value="KAA1089807.1"/>
    <property type="molecule type" value="Genomic_DNA"/>
</dbReference>
<evidence type="ECO:0000256" key="1">
    <source>
        <dbReference type="SAM" id="MobiDB-lite"/>
    </source>
</evidence>
<dbReference type="Proteomes" id="UP000324748">
    <property type="component" value="Unassembled WGS sequence"/>
</dbReference>
<comment type="caution">
    <text evidence="3">The sequence shown here is derived from an EMBL/GenBank/DDBJ whole genome shotgun (WGS) entry which is preliminary data.</text>
</comment>
<feature type="compositionally biased region" description="Basic and acidic residues" evidence="1">
    <location>
        <begin position="51"/>
        <end position="63"/>
    </location>
</feature>
<feature type="region of interest" description="Disordered" evidence="1">
    <location>
        <begin position="77"/>
        <end position="96"/>
    </location>
</feature>
<evidence type="ECO:0000313" key="4">
    <source>
        <dbReference type="Proteomes" id="UP000324748"/>
    </source>
</evidence>
<proteinExistence type="predicted"/>
<protein>
    <submittedName>
        <fullName evidence="3">Uncharacterized protein</fullName>
    </submittedName>
</protein>
<dbReference type="AlphaFoldDB" id="A0A5B0NKP8"/>
<evidence type="ECO:0000313" key="2">
    <source>
        <dbReference type="EMBL" id="KAA1070596.1"/>
    </source>
</evidence>
<name>A0A5B0NKP8_PUCGR</name>
<accession>A0A5B0NKP8</accession>
<keyword evidence="4" id="KW-1185">Reference proteome</keyword>
<feature type="region of interest" description="Disordered" evidence="1">
    <location>
        <begin position="40"/>
        <end position="63"/>
    </location>
</feature>